<name>A0A9N9JB96_9GLOM</name>
<sequence length="72" mass="8652">DESMFLWMGLRSSFNHWLRSVVSSYIKRTTNTLDYGRNHQHSWLRSGVHGLRPRWFIVVDESMDLWMGLQLL</sequence>
<proteinExistence type="predicted"/>
<gene>
    <name evidence="1" type="ORF">AMORRO_LOCUS16555</name>
</gene>
<comment type="caution">
    <text evidence="1">The sequence shown here is derived from an EMBL/GenBank/DDBJ whole genome shotgun (WGS) entry which is preliminary data.</text>
</comment>
<protein>
    <submittedName>
        <fullName evidence="1">2545_t:CDS:1</fullName>
    </submittedName>
</protein>
<evidence type="ECO:0000313" key="2">
    <source>
        <dbReference type="Proteomes" id="UP000789342"/>
    </source>
</evidence>
<dbReference type="AlphaFoldDB" id="A0A9N9JB96"/>
<evidence type="ECO:0000313" key="1">
    <source>
        <dbReference type="EMBL" id="CAG8770568.1"/>
    </source>
</evidence>
<dbReference type="Proteomes" id="UP000789342">
    <property type="component" value="Unassembled WGS sequence"/>
</dbReference>
<accession>A0A9N9JB96</accession>
<feature type="non-terminal residue" evidence="1">
    <location>
        <position position="1"/>
    </location>
</feature>
<reference evidence="1" key="1">
    <citation type="submission" date="2021-06" db="EMBL/GenBank/DDBJ databases">
        <authorList>
            <person name="Kallberg Y."/>
            <person name="Tangrot J."/>
            <person name="Rosling A."/>
        </authorList>
    </citation>
    <scope>NUCLEOTIDE SEQUENCE</scope>
    <source>
        <strain evidence="1">CL551</strain>
    </source>
</reference>
<organism evidence="1 2">
    <name type="scientific">Acaulospora morrowiae</name>
    <dbReference type="NCBI Taxonomy" id="94023"/>
    <lineage>
        <taxon>Eukaryota</taxon>
        <taxon>Fungi</taxon>
        <taxon>Fungi incertae sedis</taxon>
        <taxon>Mucoromycota</taxon>
        <taxon>Glomeromycotina</taxon>
        <taxon>Glomeromycetes</taxon>
        <taxon>Diversisporales</taxon>
        <taxon>Acaulosporaceae</taxon>
        <taxon>Acaulospora</taxon>
    </lineage>
</organism>
<feature type="non-terminal residue" evidence="1">
    <location>
        <position position="72"/>
    </location>
</feature>
<dbReference type="EMBL" id="CAJVPV010046276">
    <property type="protein sequence ID" value="CAG8770568.1"/>
    <property type="molecule type" value="Genomic_DNA"/>
</dbReference>
<keyword evidence="2" id="KW-1185">Reference proteome</keyword>